<comment type="pathway">
    <text evidence="2 14">Glycan biosynthesis; trehalose biosynthesis.</text>
</comment>
<dbReference type="InterPro" id="IPR013783">
    <property type="entry name" value="Ig-like_fold"/>
</dbReference>
<comment type="subcellular location">
    <subcellularLocation>
        <location evidence="1 15">Cytoplasm</location>
    </subcellularLocation>
</comment>
<keyword evidence="6" id="KW-0963">Cytoplasm</keyword>
<evidence type="ECO:0000256" key="8">
    <source>
        <dbReference type="ARBA" id="ARBA00023277"/>
    </source>
</evidence>
<keyword evidence="20" id="KW-1185">Reference proteome</keyword>
<dbReference type="Gene3D" id="3.20.20.80">
    <property type="entry name" value="Glycosidases"/>
    <property type="match status" value="1"/>
</dbReference>
<dbReference type="RefSeq" id="WP_115330096.1">
    <property type="nucleotide sequence ID" value="NZ_CAAAHP010000004.1"/>
</dbReference>
<name>A0A378JJ82_9GAMM</name>
<dbReference type="AlphaFoldDB" id="A0A378JJ82"/>
<feature type="domain" description="Glycosyl hydrolase family 13 catalytic" evidence="18">
    <location>
        <begin position="116"/>
        <end position="460"/>
    </location>
</feature>
<dbReference type="GO" id="GO:0033942">
    <property type="term" value="F:4-alpha-D-(1-&gt;4)-alpha-D-glucanotrehalose trehalohydrolase activity"/>
    <property type="evidence" value="ECO:0007669"/>
    <property type="project" value="UniProtKB-EC"/>
</dbReference>
<dbReference type="PANTHER" id="PTHR43651">
    <property type="entry name" value="1,4-ALPHA-GLUCAN-BRANCHING ENZYME"/>
    <property type="match status" value="1"/>
</dbReference>
<dbReference type="SUPFAM" id="SSF81296">
    <property type="entry name" value="E set domains"/>
    <property type="match status" value="1"/>
</dbReference>
<evidence type="ECO:0000256" key="6">
    <source>
        <dbReference type="ARBA" id="ARBA00022490"/>
    </source>
</evidence>
<dbReference type="NCBIfam" id="TIGR02402">
    <property type="entry name" value="trehalose_TreZ"/>
    <property type="match status" value="1"/>
</dbReference>
<dbReference type="SUPFAM" id="SSF51445">
    <property type="entry name" value="(Trans)glycosidases"/>
    <property type="match status" value="1"/>
</dbReference>
<dbReference type="EMBL" id="UGOD01000001">
    <property type="protein sequence ID" value="STX50373.1"/>
    <property type="molecule type" value="Genomic_DNA"/>
</dbReference>
<sequence length="606" mass="70401">MDRKITRTIGANLALDGSCTFRVWAPFAEHMQIKIFPQHGTAYYLEMHKGEDDYFELITSDITAGDRYYYCFADKELPDLASDYQPEGILGPSEIISKKKPRPWKATLLADYIIYELHVGTFSEEGKFTAVIPYLKELKSLGITALELMPIAQFPGDRNWGYDGVLPFAVQNSYGGPQGLKQLVEACHELEIAVILDVVYNHLGPEGNFFNEFGPYLTDKYSTPWGKTLNFDGEYSHYVRNYFIENALHWFSEYGIDALRLDALHAIVDTSAYPFLEELADRTKALSKALGQEFYLIAESCANDPRLIRTKEEYGFGLHAQWNDDFHHALHTLLTKERETYYQDYGDIKHFLKAYQEGYVYSGEYSPFRKQPHGVSSQAIPGDRFVVFMQNHDHIGNRPTGDRLTHILSTAQLRFGAALLFFSPYIPLIFMGEEYGEVAPFQYFISHTDEQLIEAVRQGRRQEFAFQEHVEVPDPYDINTYQQSKLDHGLKKKHEHQRMWRYYQRLIQIRRNHPALFELNKHSLSFELFENERLWVIKRTNKQNEILLIANFSNENLSYENHIKLAGLRLLLDSYDYESTIVDYQQGSTELKPFGILLFERITESD</sequence>
<evidence type="ECO:0000256" key="15">
    <source>
        <dbReference type="PIRSR" id="PIRSR006337-1"/>
    </source>
</evidence>
<evidence type="ECO:0000256" key="14">
    <source>
        <dbReference type="PIRNR" id="PIRNR006337"/>
    </source>
</evidence>
<evidence type="ECO:0000313" key="20">
    <source>
        <dbReference type="Proteomes" id="UP000254794"/>
    </source>
</evidence>
<dbReference type="GO" id="GO:0005737">
    <property type="term" value="C:cytoplasm"/>
    <property type="evidence" value="ECO:0007669"/>
    <property type="project" value="UniProtKB-SubCell"/>
</dbReference>
<dbReference type="InterPro" id="IPR004193">
    <property type="entry name" value="Glyco_hydro_13_N"/>
</dbReference>
<evidence type="ECO:0000256" key="13">
    <source>
        <dbReference type="NCBIfam" id="TIGR02402"/>
    </source>
</evidence>
<protein>
    <recommendedName>
        <fullName evidence="5 13">Malto-oligosyltrehalose trehalohydrolase</fullName>
        <shortName evidence="14">MTHase</shortName>
        <ecNumber evidence="4 13">3.2.1.141</ecNumber>
    </recommendedName>
    <alternativeName>
        <fullName evidence="11 14">4-alpha-D-((1-&gt;4)-alpha-D-glucano)trehalose trehalohydrolase</fullName>
    </alternativeName>
    <alternativeName>
        <fullName evidence="10 14">Maltooligosyl trehalose trehalohydrolase</fullName>
    </alternativeName>
</protein>
<dbReference type="PIRSF" id="PIRSF006337">
    <property type="entry name" value="Trehalose_TreZ"/>
    <property type="match status" value="1"/>
</dbReference>
<dbReference type="GO" id="GO:0005992">
    <property type="term" value="P:trehalose biosynthetic process"/>
    <property type="evidence" value="ECO:0007669"/>
    <property type="project" value="UniProtKB-UniRule"/>
</dbReference>
<feature type="active site" description="Nucleophile" evidence="15">
    <location>
        <position position="262"/>
    </location>
</feature>
<organism evidence="19 20">
    <name type="scientific">Legionella busanensis</name>
    <dbReference type="NCBI Taxonomy" id="190655"/>
    <lineage>
        <taxon>Bacteria</taxon>
        <taxon>Pseudomonadati</taxon>
        <taxon>Pseudomonadota</taxon>
        <taxon>Gammaproteobacteria</taxon>
        <taxon>Legionellales</taxon>
        <taxon>Legionellaceae</taxon>
        <taxon>Legionella</taxon>
    </lineage>
</organism>
<accession>A0A378JJ82</accession>
<dbReference type="SUPFAM" id="SSF51011">
    <property type="entry name" value="Glycosyl hydrolase domain"/>
    <property type="match status" value="1"/>
</dbReference>
<dbReference type="OrthoDB" id="9800174at2"/>
<evidence type="ECO:0000256" key="17">
    <source>
        <dbReference type="PIRSR" id="PIRSR006337-3"/>
    </source>
</evidence>
<feature type="binding site" evidence="16">
    <location>
        <begin position="260"/>
        <end position="265"/>
    </location>
    <ligand>
        <name>substrate</name>
    </ligand>
</feature>
<dbReference type="InterPro" id="IPR044901">
    <property type="entry name" value="Trehalose_TreZ_E-set_sf"/>
</dbReference>
<evidence type="ECO:0000256" key="5">
    <source>
        <dbReference type="ARBA" id="ARBA00015938"/>
    </source>
</evidence>
<dbReference type="Gene3D" id="2.60.40.10">
    <property type="entry name" value="Immunoglobulins"/>
    <property type="match status" value="1"/>
</dbReference>
<dbReference type="UniPathway" id="UPA00299"/>
<evidence type="ECO:0000256" key="2">
    <source>
        <dbReference type="ARBA" id="ARBA00005199"/>
    </source>
</evidence>
<dbReference type="SMART" id="SM00642">
    <property type="entry name" value="Aamy"/>
    <property type="match status" value="1"/>
</dbReference>
<dbReference type="PANTHER" id="PTHR43651:SF11">
    <property type="entry name" value="MALTO-OLIGOSYLTREHALOSE TREHALOHYDROLASE"/>
    <property type="match status" value="1"/>
</dbReference>
<dbReference type="Pfam" id="PF00128">
    <property type="entry name" value="Alpha-amylase"/>
    <property type="match status" value="1"/>
</dbReference>
<dbReference type="InterPro" id="IPR012768">
    <property type="entry name" value="Trehalose_TreZ"/>
</dbReference>
<evidence type="ECO:0000259" key="18">
    <source>
        <dbReference type="SMART" id="SM00642"/>
    </source>
</evidence>
<dbReference type="Pfam" id="PF02922">
    <property type="entry name" value="CBM_48"/>
    <property type="match status" value="1"/>
</dbReference>
<dbReference type="EC" id="3.2.1.141" evidence="4 13"/>
<evidence type="ECO:0000313" key="19">
    <source>
        <dbReference type="EMBL" id="STX50373.1"/>
    </source>
</evidence>
<evidence type="ECO:0000256" key="4">
    <source>
        <dbReference type="ARBA" id="ARBA00012268"/>
    </source>
</evidence>
<feature type="site" description="Transition state stabilizer" evidence="17">
    <location>
        <position position="393"/>
    </location>
</feature>
<keyword evidence="9 14" id="KW-0326">Glycosidase</keyword>
<gene>
    <name evidence="19" type="primary">treZ_1</name>
    <name evidence="19" type="ORF">NCTC13316_00454</name>
</gene>
<dbReference type="Gene3D" id="1.10.10.760">
    <property type="entry name" value="E-set domains of sugar-utilizing enzymes"/>
    <property type="match status" value="1"/>
</dbReference>
<keyword evidence="7 14" id="KW-0378">Hydrolase</keyword>
<dbReference type="Proteomes" id="UP000254794">
    <property type="component" value="Unassembled WGS sequence"/>
</dbReference>
<comment type="similarity">
    <text evidence="3 14">Belongs to the glycosyl hydrolase 13 family.</text>
</comment>
<feature type="active site" description="Proton donor" evidence="15">
    <location>
        <position position="299"/>
    </location>
</feature>
<dbReference type="InterPro" id="IPR014756">
    <property type="entry name" value="Ig_E-set"/>
</dbReference>
<evidence type="ECO:0000256" key="12">
    <source>
        <dbReference type="ARBA" id="ARBA00034013"/>
    </source>
</evidence>
<evidence type="ECO:0000256" key="9">
    <source>
        <dbReference type="ARBA" id="ARBA00023295"/>
    </source>
</evidence>
<comment type="catalytic activity">
    <reaction evidence="12 14">
        <text>hydrolysis of (1-&gt;4)-alpha-D-glucosidic linkage in 4-alpha-D-[(1-&gt;4)-alpha-D-glucanosyl]n trehalose to yield trehalose and (1-&gt;4)-alpha-D-glucan.</text>
        <dbReference type="EC" id="3.2.1.141"/>
    </reaction>
</comment>
<proteinExistence type="inferred from homology"/>
<dbReference type="InterPro" id="IPR006047">
    <property type="entry name" value="GH13_cat_dom"/>
</dbReference>
<evidence type="ECO:0000256" key="16">
    <source>
        <dbReference type="PIRSR" id="PIRSR006337-2"/>
    </source>
</evidence>
<evidence type="ECO:0000256" key="11">
    <source>
        <dbReference type="ARBA" id="ARBA00033284"/>
    </source>
</evidence>
<evidence type="ECO:0000256" key="3">
    <source>
        <dbReference type="ARBA" id="ARBA00008061"/>
    </source>
</evidence>
<dbReference type="Gene3D" id="2.60.40.1180">
    <property type="entry name" value="Golgi alpha-mannosidase II"/>
    <property type="match status" value="1"/>
</dbReference>
<dbReference type="InterPro" id="IPR013780">
    <property type="entry name" value="Glyco_hydro_b"/>
</dbReference>
<reference evidence="19 20" key="1">
    <citation type="submission" date="2018-06" db="EMBL/GenBank/DDBJ databases">
        <authorList>
            <consortium name="Pathogen Informatics"/>
            <person name="Doyle S."/>
        </authorList>
    </citation>
    <scope>NUCLEOTIDE SEQUENCE [LARGE SCALE GENOMIC DNA]</scope>
    <source>
        <strain evidence="19 20">NCTC13316</strain>
    </source>
</reference>
<dbReference type="CDD" id="cd02853">
    <property type="entry name" value="E_set_MTHase_like_N"/>
    <property type="match status" value="1"/>
</dbReference>
<dbReference type="InterPro" id="IPR017853">
    <property type="entry name" value="GH"/>
</dbReference>
<feature type="binding site" evidence="16">
    <location>
        <begin position="392"/>
        <end position="397"/>
    </location>
    <ligand>
        <name>substrate</name>
    </ligand>
</feature>
<evidence type="ECO:0000256" key="10">
    <source>
        <dbReference type="ARBA" id="ARBA00032057"/>
    </source>
</evidence>
<feature type="binding site" evidence="16">
    <location>
        <begin position="324"/>
        <end position="328"/>
    </location>
    <ligand>
        <name>substrate</name>
    </ligand>
</feature>
<evidence type="ECO:0000256" key="7">
    <source>
        <dbReference type="ARBA" id="ARBA00022801"/>
    </source>
</evidence>
<keyword evidence="8" id="KW-0119">Carbohydrate metabolism</keyword>
<evidence type="ECO:0000256" key="1">
    <source>
        <dbReference type="ARBA" id="ARBA00004496"/>
    </source>
</evidence>
<dbReference type="CDD" id="cd11325">
    <property type="entry name" value="AmyAc_GTHase"/>
    <property type="match status" value="1"/>
</dbReference>